<comment type="caution">
    <text evidence="1">The sequence shown here is derived from an EMBL/GenBank/DDBJ whole genome shotgun (WGS) entry which is preliminary data.</text>
</comment>
<gene>
    <name evidence="1" type="ORF">A3A65_04135</name>
</gene>
<dbReference type="Proteomes" id="UP000176723">
    <property type="component" value="Unassembled WGS sequence"/>
</dbReference>
<accession>A0A1G1VV42</accession>
<sequence>MSVKEADKYLPESRGITDAFEAVKMKHFTIKDSAEEIRQIPIERLRLAASDYFTAGVAFLANRGHDEYMQEVGTTTWWAVNQKLVVVAMTEDMREAAILLGVPPRVARTFYSKDDEPHVIFASSRESGTQREVAFILMPPEFIVKAQSRPIEALATMAWLCSQVRDMANGRLYIDREHFTERAEATEAHFLFEAIEHHPETQLAPEYRNSMELYPQGINSLPRTIIYRGMSGTEFREAPSN</sequence>
<reference evidence="1 2" key="1">
    <citation type="journal article" date="2016" name="Nat. Commun.">
        <title>Thousands of microbial genomes shed light on interconnected biogeochemical processes in an aquifer system.</title>
        <authorList>
            <person name="Anantharaman K."/>
            <person name="Brown C.T."/>
            <person name="Hug L.A."/>
            <person name="Sharon I."/>
            <person name="Castelle C.J."/>
            <person name="Probst A.J."/>
            <person name="Thomas B.C."/>
            <person name="Singh A."/>
            <person name="Wilkins M.J."/>
            <person name="Karaoz U."/>
            <person name="Brodie E.L."/>
            <person name="Williams K.H."/>
            <person name="Hubbard S.S."/>
            <person name="Banfield J.F."/>
        </authorList>
    </citation>
    <scope>NUCLEOTIDE SEQUENCE [LARGE SCALE GENOMIC DNA]</scope>
</reference>
<evidence type="ECO:0000313" key="2">
    <source>
        <dbReference type="Proteomes" id="UP000176723"/>
    </source>
</evidence>
<organism evidence="1 2">
    <name type="scientific">Candidatus Chisholmbacteria bacterium RIFCSPLOWO2_01_FULL_49_14</name>
    <dbReference type="NCBI Taxonomy" id="1797593"/>
    <lineage>
        <taxon>Bacteria</taxon>
        <taxon>Candidatus Chisholmiibacteriota</taxon>
    </lineage>
</organism>
<proteinExistence type="predicted"/>
<evidence type="ECO:0000313" key="1">
    <source>
        <dbReference type="EMBL" id="OGY19283.1"/>
    </source>
</evidence>
<dbReference type="AlphaFoldDB" id="A0A1G1VV42"/>
<protein>
    <submittedName>
        <fullName evidence="1">Uncharacterized protein</fullName>
    </submittedName>
</protein>
<name>A0A1G1VV42_9BACT</name>
<dbReference type="EMBL" id="MHCL01000029">
    <property type="protein sequence ID" value="OGY19283.1"/>
    <property type="molecule type" value="Genomic_DNA"/>
</dbReference>